<keyword evidence="1" id="KW-0812">Transmembrane</keyword>
<keyword evidence="1" id="KW-1133">Transmembrane helix</keyword>
<evidence type="ECO:0000259" key="2">
    <source>
        <dbReference type="Pfam" id="PF18701"/>
    </source>
</evidence>
<reference evidence="3" key="1">
    <citation type="submission" date="2012-04" db="EMBL/GenBank/DDBJ databases">
        <title>The Genome Sequence of Loa loa.</title>
        <authorList>
            <consortium name="The Broad Institute Genome Sequencing Platform"/>
            <consortium name="Broad Institute Genome Sequencing Center for Infectious Disease"/>
            <person name="Nutman T.B."/>
            <person name="Fink D.L."/>
            <person name="Russ C."/>
            <person name="Young S."/>
            <person name="Zeng Q."/>
            <person name="Gargeya S."/>
            <person name="Alvarado L."/>
            <person name="Berlin A."/>
            <person name="Chapman S.B."/>
            <person name="Chen Z."/>
            <person name="Freedman E."/>
            <person name="Gellesch M."/>
            <person name="Goldberg J."/>
            <person name="Griggs A."/>
            <person name="Gujja S."/>
            <person name="Heilman E.R."/>
            <person name="Heiman D."/>
            <person name="Howarth C."/>
            <person name="Mehta T."/>
            <person name="Neiman D."/>
            <person name="Pearson M."/>
            <person name="Roberts A."/>
            <person name="Saif S."/>
            <person name="Shea T."/>
            <person name="Shenoy N."/>
            <person name="Sisk P."/>
            <person name="Stolte C."/>
            <person name="Sykes S."/>
            <person name="White J."/>
            <person name="Yandava C."/>
            <person name="Haas B."/>
            <person name="Henn M.R."/>
            <person name="Nusbaum C."/>
            <person name="Birren B."/>
        </authorList>
    </citation>
    <scope>NUCLEOTIDE SEQUENCE [LARGE SCALE GENOMIC DNA]</scope>
</reference>
<protein>
    <submittedName>
        <fullName evidence="4">DUF5641 domain-containing protein</fullName>
    </submittedName>
</protein>
<reference evidence="4" key="2">
    <citation type="submission" date="2016-11" db="UniProtKB">
        <authorList>
            <consortium name="WormBaseParasite"/>
        </authorList>
    </citation>
    <scope>IDENTIFICATION</scope>
</reference>
<proteinExistence type="predicted"/>
<dbReference type="AlphaFoldDB" id="A0A1I7VPG4"/>
<accession>A0A1I7VPG4</accession>
<feature type="transmembrane region" description="Helical" evidence="1">
    <location>
        <begin position="300"/>
        <end position="319"/>
    </location>
</feature>
<evidence type="ECO:0000313" key="3">
    <source>
        <dbReference type="Proteomes" id="UP000095285"/>
    </source>
</evidence>
<keyword evidence="1" id="KW-0472">Membrane</keyword>
<keyword evidence="3" id="KW-1185">Reference proteome</keyword>
<sequence length="377" mass="43169">MRTEVFANKMVVLRTPRENEIVLLSEPEVPRGTWKLAKIIKLHSDRRGITRSATIQMPNGRQLDRAISMLYPMEIESPNDTQGKTEEKMIKTLEEPIATRTRRARKLLNVERTSNPKFLRTLFVLNVITLMVAQIQAMSNCMWKSGIPFNIPEKWNCESITNQIVTLHKADVYTRTHVQIPAIKCSNITRTVCTKVLLRLILSIVSDQTVTSAITPQLCRAIYANRQDGINAELELLAHRHEETFYQSPTSDPTLNRQRNSSLWQEIAAQGEEVTRQLGNQFNQFTKVIKEEIDSITTHWRMITIGICIVAISIVLIALKLKLDFLESIFCSSHRRNQNQRDIIILLTGTARTSFLDKGEEVPVIKLNTFCYIPESL</sequence>
<name>A0A1I7VPG4_LOALO</name>
<dbReference type="Proteomes" id="UP000095285">
    <property type="component" value="Unassembled WGS sequence"/>
</dbReference>
<feature type="domain" description="DUF5641" evidence="2">
    <location>
        <begin position="16"/>
        <end position="72"/>
    </location>
</feature>
<dbReference type="WBParaSite" id="EN70_4775">
    <property type="protein sequence ID" value="EN70_4775"/>
    <property type="gene ID" value="EN70_4775"/>
</dbReference>
<dbReference type="InterPro" id="IPR040676">
    <property type="entry name" value="DUF5641"/>
</dbReference>
<organism evidence="3 4">
    <name type="scientific">Loa loa</name>
    <name type="common">Eye worm</name>
    <name type="synonym">Filaria loa</name>
    <dbReference type="NCBI Taxonomy" id="7209"/>
    <lineage>
        <taxon>Eukaryota</taxon>
        <taxon>Metazoa</taxon>
        <taxon>Ecdysozoa</taxon>
        <taxon>Nematoda</taxon>
        <taxon>Chromadorea</taxon>
        <taxon>Rhabditida</taxon>
        <taxon>Spirurina</taxon>
        <taxon>Spiruromorpha</taxon>
        <taxon>Filarioidea</taxon>
        <taxon>Onchocercidae</taxon>
        <taxon>Loa</taxon>
    </lineage>
</organism>
<evidence type="ECO:0000313" key="4">
    <source>
        <dbReference type="WBParaSite" id="EN70_4775"/>
    </source>
</evidence>
<evidence type="ECO:0000256" key="1">
    <source>
        <dbReference type="SAM" id="Phobius"/>
    </source>
</evidence>
<dbReference type="Pfam" id="PF18701">
    <property type="entry name" value="DUF5641"/>
    <property type="match status" value="1"/>
</dbReference>